<dbReference type="SUPFAM" id="SSF55174">
    <property type="entry name" value="Alpha-L RNA-binding motif"/>
    <property type="match status" value="1"/>
</dbReference>
<feature type="domain" description="RNA-binding S4" evidence="2">
    <location>
        <begin position="184"/>
        <end position="241"/>
    </location>
</feature>
<evidence type="ECO:0000256" key="1">
    <source>
        <dbReference type="PROSITE-ProRule" id="PRU00182"/>
    </source>
</evidence>
<protein>
    <recommendedName>
        <fullName evidence="2">RNA-binding S4 domain-containing protein</fullName>
    </recommendedName>
</protein>
<keyword evidence="1" id="KW-0694">RNA-binding</keyword>
<sequence>MSGDLFQHFPAEEKNFVEQVLDWQGQVLDQYRPILSDFLDPREQVIAQTVLGQSHSDYRYAFWGGYDQAERQRLLIYPPYLEAEEVDYDLVLVEISYAKKFNQLSHRQVLGSLLGQGLERKVLGDILSDGERWQFITSQELLPFFIQEVDRVGRAKVALQPIPWSDRVQSQENWQERPISAASLRLDLVLAEALNLSRTKAKSLVQAKGIKQNWQVQDRVDREVAVGDTLSVRGYGRLYIDQILGQSKKGKVRLAIQYLANQ</sequence>
<dbReference type="GeneID" id="92902730"/>
<evidence type="ECO:0000313" key="4">
    <source>
        <dbReference type="Proteomes" id="UP000069912"/>
    </source>
</evidence>
<dbReference type="InterPro" id="IPR012677">
    <property type="entry name" value="Nucleotide-bd_a/b_plait_sf"/>
</dbReference>
<dbReference type="Proteomes" id="UP000069912">
    <property type="component" value="Chromosome"/>
</dbReference>
<dbReference type="CDD" id="cd00165">
    <property type="entry name" value="S4"/>
    <property type="match status" value="1"/>
</dbReference>
<reference evidence="3 4" key="1">
    <citation type="journal article" date="2016" name="Genome Announc.">
        <title>Complete Genome Sequences of Aerococcus christensenii CCUG 28831T, Aerococcus sanguinicola CCUG 43001T, Aerococcus urinae CCUG 36881T, Aerococcus urinaeequi CCUG 28094T, Aerococcus urinaehominis CCUG 42038 BT, and Aerococcus viridans CCUG 4311T.</title>
        <authorList>
            <person name="Carkaci D."/>
            <person name="Dargis R."/>
            <person name="Nielsen X.C."/>
            <person name="Skovgaard O."/>
            <person name="Fuursted K."/>
            <person name="Christensen J.J."/>
        </authorList>
    </citation>
    <scope>NUCLEOTIDE SEQUENCE [LARGE SCALE GENOMIC DNA]</scope>
    <source>
        <strain evidence="3 4">CCUG43001</strain>
    </source>
</reference>
<evidence type="ECO:0000259" key="2">
    <source>
        <dbReference type="SMART" id="SM00363"/>
    </source>
</evidence>
<dbReference type="RefSeq" id="WP_067972052.1">
    <property type="nucleotide sequence ID" value="NZ_CP014160.1"/>
</dbReference>
<dbReference type="PROSITE" id="PS50889">
    <property type="entry name" value="S4"/>
    <property type="match status" value="1"/>
</dbReference>
<name>A0A0X8F9Z1_9LACT</name>
<dbReference type="PANTHER" id="PTHR13633:SF3">
    <property type="entry name" value="MITOCHONDRIAL TRANSCRIPTION RESCUE FACTOR 1"/>
    <property type="match status" value="1"/>
</dbReference>
<accession>A0A0X8F9Z1</accession>
<dbReference type="InterPro" id="IPR036986">
    <property type="entry name" value="S4_RNA-bd_sf"/>
</dbReference>
<dbReference type="PANTHER" id="PTHR13633">
    <property type="entry name" value="MITOCHONDRIAL TRANSCRIPTION RESCUE FACTOR 1"/>
    <property type="match status" value="1"/>
</dbReference>
<gene>
    <name evidence="3" type="ORF">AWM72_01410</name>
</gene>
<keyword evidence="4" id="KW-1185">Reference proteome</keyword>
<dbReference type="Gene3D" id="3.30.70.330">
    <property type="match status" value="1"/>
</dbReference>
<dbReference type="GO" id="GO:0003723">
    <property type="term" value="F:RNA binding"/>
    <property type="evidence" value="ECO:0007669"/>
    <property type="project" value="UniProtKB-KW"/>
</dbReference>
<dbReference type="EMBL" id="CP014160">
    <property type="protein sequence ID" value="AMB93494.1"/>
    <property type="molecule type" value="Genomic_DNA"/>
</dbReference>
<dbReference type="KEGG" id="asan:AWM72_01410"/>
<dbReference type="AlphaFoldDB" id="A0A0X8F9Z1"/>
<evidence type="ECO:0000313" key="3">
    <source>
        <dbReference type="EMBL" id="AMB93494.1"/>
    </source>
</evidence>
<dbReference type="Gene3D" id="3.30.1370.160">
    <property type="match status" value="1"/>
</dbReference>
<dbReference type="InterPro" id="IPR040591">
    <property type="entry name" value="RqcP2_RBD"/>
</dbReference>
<organism evidence="3 4">
    <name type="scientific">Aerococcus sanguinicola</name>
    <dbReference type="NCBI Taxonomy" id="119206"/>
    <lineage>
        <taxon>Bacteria</taxon>
        <taxon>Bacillati</taxon>
        <taxon>Bacillota</taxon>
        <taxon>Bacilli</taxon>
        <taxon>Lactobacillales</taxon>
        <taxon>Aerococcaceae</taxon>
        <taxon>Aerococcus</taxon>
    </lineage>
</organism>
<dbReference type="InterPro" id="IPR002942">
    <property type="entry name" value="S4_RNA-bd"/>
</dbReference>
<proteinExistence type="predicted"/>
<dbReference type="Gene3D" id="3.10.290.10">
    <property type="entry name" value="RNA-binding S4 domain"/>
    <property type="match status" value="1"/>
</dbReference>
<dbReference type="SMART" id="SM00363">
    <property type="entry name" value="S4"/>
    <property type="match status" value="1"/>
</dbReference>
<dbReference type="Pfam" id="PF17774">
    <property type="entry name" value="YlmH_RBD"/>
    <property type="match status" value="1"/>
</dbReference>
<reference evidence="4" key="2">
    <citation type="submission" date="2016-01" db="EMBL/GenBank/DDBJ databases">
        <title>Six Aerococcus type strain genome sequencing and assembly using PacBio and Illumina Hiseq.</title>
        <authorList>
            <person name="Carkaci D."/>
            <person name="Dargis R."/>
            <person name="Nielsen X.C."/>
            <person name="Skovgaard O."/>
            <person name="Fuursted K."/>
            <person name="Christensen J.J."/>
        </authorList>
    </citation>
    <scope>NUCLEOTIDE SEQUENCE [LARGE SCALE GENOMIC DNA]</scope>
    <source>
        <strain evidence="4">CCUG43001</strain>
    </source>
</reference>